<protein>
    <recommendedName>
        <fullName evidence="3">DUF8020 domain-containing protein</fullName>
    </recommendedName>
</protein>
<keyword evidence="1" id="KW-0812">Transmembrane</keyword>
<evidence type="ECO:0000313" key="5">
    <source>
        <dbReference type="Proteomes" id="UP000306378"/>
    </source>
</evidence>
<sequence length="182" mass="17599">MFIRKLVATAILAIAATGIATATAQGQAGVAAGPSFTSVSGPVAYTTTLAADRSSATVTLASGTFEMTPGAVTVRAGDGTVIGAIPTTLRMQTGQSFEVTPAVDRTGTVLTLTPTAGPAPGPVTTSPEAVALQSVGNAGTIAAGIAIGCVIGIFIGIWFFFVGAIIGCAVGAVIGGFIGAGV</sequence>
<evidence type="ECO:0000259" key="3">
    <source>
        <dbReference type="Pfam" id="PF26059"/>
    </source>
</evidence>
<dbReference type="RefSeq" id="WP_138448766.1">
    <property type="nucleotide sequence ID" value="NZ_VBUT01000006.1"/>
</dbReference>
<dbReference type="AlphaFoldDB" id="A0A5R8NLV3"/>
<keyword evidence="2" id="KW-0732">Signal</keyword>
<evidence type="ECO:0000313" key="4">
    <source>
        <dbReference type="EMBL" id="TLF76591.1"/>
    </source>
</evidence>
<dbReference type="Proteomes" id="UP000306378">
    <property type="component" value="Unassembled WGS sequence"/>
</dbReference>
<accession>A0A5R8NLV3</accession>
<reference evidence="4 5" key="1">
    <citation type="submission" date="2019-05" db="EMBL/GenBank/DDBJ databases">
        <title>Genomes sequences of two Nocardia cyriacigeorgica environmental isolates, type strains Nocardia asteroides ATCC 19247 and Nocardia cyriacigeorgica DSM 44484.</title>
        <authorList>
            <person name="Vautrin F."/>
            <person name="Bergeron E."/>
            <person name="Dubost A."/>
            <person name="Abrouk D."/>
            <person name="Rodriguez Nava V."/>
            <person name="Pujic P."/>
        </authorList>
    </citation>
    <scope>NUCLEOTIDE SEQUENCE [LARGE SCALE GENOMIC DNA]</scope>
    <source>
        <strain evidence="4 5">EML 446</strain>
    </source>
</reference>
<evidence type="ECO:0000256" key="2">
    <source>
        <dbReference type="SAM" id="SignalP"/>
    </source>
</evidence>
<gene>
    <name evidence="4" type="ORF">FEK34_16880</name>
</gene>
<comment type="caution">
    <text evidence="4">The sequence shown here is derived from an EMBL/GenBank/DDBJ whole genome shotgun (WGS) entry which is preliminary data.</text>
</comment>
<organism evidence="4 5">
    <name type="scientific">Nocardia cyriacigeorgica</name>
    <dbReference type="NCBI Taxonomy" id="135487"/>
    <lineage>
        <taxon>Bacteria</taxon>
        <taxon>Bacillati</taxon>
        <taxon>Actinomycetota</taxon>
        <taxon>Actinomycetes</taxon>
        <taxon>Mycobacteriales</taxon>
        <taxon>Nocardiaceae</taxon>
        <taxon>Nocardia</taxon>
    </lineage>
</organism>
<keyword evidence="1" id="KW-1133">Transmembrane helix</keyword>
<feature type="domain" description="DUF8020" evidence="3">
    <location>
        <begin position="42"/>
        <end position="115"/>
    </location>
</feature>
<keyword evidence="1" id="KW-0472">Membrane</keyword>
<feature type="chain" id="PRO_5024399756" description="DUF8020 domain-containing protein" evidence="2">
    <location>
        <begin position="25"/>
        <end position="182"/>
    </location>
</feature>
<name>A0A5R8NLV3_9NOCA</name>
<dbReference type="InterPro" id="IPR058333">
    <property type="entry name" value="DUF8020"/>
</dbReference>
<dbReference type="EMBL" id="VBUT01000006">
    <property type="protein sequence ID" value="TLF76591.1"/>
    <property type="molecule type" value="Genomic_DNA"/>
</dbReference>
<proteinExistence type="predicted"/>
<dbReference type="Pfam" id="PF26059">
    <property type="entry name" value="DUF8020"/>
    <property type="match status" value="1"/>
</dbReference>
<feature type="transmembrane region" description="Helical" evidence="1">
    <location>
        <begin position="145"/>
        <end position="178"/>
    </location>
</feature>
<feature type="signal peptide" evidence="2">
    <location>
        <begin position="1"/>
        <end position="24"/>
    </location>
</feature>
<evidence type="ECO:0000256" key="1">
    <source>
        <dbReference type="SAM" id="Phobius"/>
    </source>
</evidence>